<dbReference type="Proteomes" id="UP000324748">
    <property type="component" value="Unassembled WGS sequence"/>
</dbReference>
<evidence type="ECO:0000313" key="2">
    <source>
        <dbReference type="EMBL" id="KAA1085149.1"/>
    </source>
</evidence>
<protein>
    <submittedName>
        <fullName evidence="1">Uncharacterized protein</fullName>
    </submittedName>
</protein>
<evidence type="ECO:0000313" key="3">
    <source>
        <dbReference type="Proteomes" id="UP000324748"/>
    </source>
</evidence>
<dbReference type="EMBL" id="VSWC01000144">
    <property type="protein sequence ID" value="KAA1078016.1"/>
    <property type="molecule type" value="Genomic_DNA"/>
</dbReference>
<dbReference type="EMBL" id="VDEP01000416">
    <property type="protein sequence ID" value="KAA1085149.1"/>
    <property type="molecule type" value="Genomic_DNA"/>
</dbReference>
<keyword evidence="3" id="KW-1185">Reference proteome</keyword>
<gene>
    <name evidence="1" type="ORF">PGT21_026819</name>
    <name evidence="2" type="ORF">PGTUg99_002594</name>
</gene>
<dbReference type="AlphaFoldDB" id="A0A5B0MPS7"/>
<reference evidence="3 4" key="1">
    <citation type="submission" date="2019-05" db="EMBL/GenBank/DDBJ databases">
        <title>Emergence of the Ug99 lineage of the wheat stem rust pathogen through somatic hybridization.</title>
        <authorList>
            <person name="Li F."/>
            <person name="Upadhyaya N.M."/>
            <person name="Sperschneider J."/>
            <person name="Matny O."/>
            <person name="Nguyen-Phuc H."/>
            <person name="Mago R."/>
            <person name="Raley C."/>
            <person name="Miller M.E."/>
            <person name="Silverstein K.A.T."/>
            <person name="Henningsen E."/>
            <person name="Hirsch C.D."/>
            <person name="Visser B."/>
            <person name="Pretorius Z.A."/>
            <person name="Steffenson B.J."/>
            <person name="Schwessinger B."/>
            <person name="Dodds P.N."/>
            <person name="Figueroa M."/>
        </authorList>
    </citation>
    <scope>NUCLEOTIDE SEQUENCE [LARGE SCALE GENOMIC DNA]</scope>
    <source>
        <strain evidence="1">21-0</strain>
        <strain evidence="2 4">Ug99</strain>
    </source>
</reference>
<comment type="caution">
    <text evidence="1">The sequence shown here is derived from an EMBL/GenBank/DDBJ whole genome shotgun (WGS) entry which is preliminary data.</text>
</comment>
<evidence type="ECO:0000313" key="4">
    <source>
        <dbReference type="Proteomes" id="UP000325313"/>
    </source>
</evidence>
<accession>A0A5B0MPS7</accession>
<sequence>MALKLAFFPRSDRLQCVEMYPHLRMFLFVLPRRIAYWSSEARLRVRLYIADAEQIFDELTNLTNCRTSRPEESFEMVAKISLFDEAAQKTENHAQMSIVRSVVFDV</sequence>
<dbReference type="Proteomes" id="UP000325313">
    <property type="component" value="Unassembled WGS sequence"/>
</dbReference>
<evidence type="ECO:0000313" key="1">
    <source>
        <dbReference type="EMBL" id="KAA1078016.1"/>
    </source>
</evidence>
<organism evidence="1 3">
    <name type="scientific">Puccinia graminis f. sp. tritici</name>
    <dbReference type="NCBI Taxonomy" id="56615"/>
    <lineage>
        <taxon>Eukaryota</taxon>
        <taxon>Fungi</taxon>
        <taxon>Dikarya</taxon>
        <taxon>Basidiomycota</taxon>
        <taxon>Pucciniomycotina</taxon>
        <taxon>Pucciniomycetes</taxon>
        <taxon>Pucciniales</taxon>
        <taxon>Pucciniaceae</taxon>
        <taxon>Puccinia</taxon>
    </lineage>
</organism>
<name>A0A5B0MPS7_PUCGR</name>
<proteinExistence type="predicted"/>